<dbReference type="EC" id="6.1.1.1" evidence="1 8"/>
<dbReference type="PRINTS" id="PR01040">
    <property type="entry name" value="TRNASYNTHTYR"/>
</dbReference>
<evidence type="ECO:0000256" key="7">
    <source>
        <dbReference type="ARBA" id="ARBA00048248"/>
    </source>
</evidence>
<dbReference type="GO" id="GO:0003723">
    <property type="term" value="F:RNA binding"/>
    <property type="evidence" value="ECO:0007669"/>
    <property type="project" value="InterPro"/>
</dbReference>
<dbReference type="GO" id="GO:0005524">
    <property type="term" value="F:ATP binding"/>
    <property type="evidence" value="ECO:0007669"/>
    <property type="project" value="UniProtKB-KW"/>
</dbReference>
<protein>
    <recommendedName>
        <fullName evidence="1 8">Tyrosine--tRNA ligase</fullName>
        <ecNumber evidence="1 8">6.1.1.1</ecNumber>
    </recommendedName>
</protein>
<dbReference type="InterPro" id="IPR014729">
    <property type="entry name" value="Rossmann-like_a/b/a_fold"/>
</dbReference>
<dbReference type="SUPFAM" id="SSF52374">
    <property type="entry name" value="Nucleotidylyl transferase"/>
    <property type="match status" value="1"/>
</dbReference>
<keyword evidence="2 9" id="KW-0436">Ligase</keyword>
<sequence length="429" mass="46845">MPAFPPVDEQLAVIRRGVEKIVPEDELAAKLESSRQTGQPLRVKYGIDPTGIDVHLGHTVPLRKLRQFQELGHQAVIIIGNATALVGDPSGRDQARSKRLSAAEVEANARDYLQQVGKVVDLARAEIHRNGDWFLRMSFGELLRLCGQVTVAQLLAREDFATRYAAQSPIFLHECLYPVMQAFDSVVIGADIELGGTEQLYSFMLARDLQREPAVCELAQQWMPETVRARRLPGGALPQQLGVMSPILVGLDGARRMGKSLGNYIGISEAPYEMMKKFMQLPDVVMRMYFDLLTDVPPAQVDALLAGHPKQAKLRLAQTVIGQYHGEAEAQAAAERWQREIGGGELPADIPTVAVPRNQLQNGGLPAATLLKLAGLAPSTSEARRLIGGGGAYVGDNLQPIATHDQFIPVTDGLLLKAGKKKLVRLTLR</sequence>
<evidence type="ECO:0000256" key="4">
    <source>
        <dbReference type="ARBA" id="ARBA00022840"/>
    </source>
</evidence>
<dbReference type="SUPFAM" id="SSF55174">
    <property type="entry name" value="Alpha-L RNA-binding motif"/>
    <property type="match status" value="1"/>
</dbReference>
<dbReference type="InterPro" id="IPR024088">
    <property type="entry name" value="Tyr-tRNA-ligase_bac-type"/>
</dbReference>
<evidence type="ECO:0000256" key="6">
    <source>
        <dbReference type="ARBA" id="ARBA00023146"/>
    </source>
</evidence>
<evidence type="ECO:0000256" key="9">
    <source>
        <dbReference type="RuleBase" id="RU363036"/>
    </source>
</evidence>
<gene>
    <name evidence="10" type="primary">tyrS</name>
    <name evidence="10" type="ORF">ENS64_05905</name>
</gene>
<evidence type="ECO:0000256" key="2">
    <source>
        <dbReference type="ARBA" id="ARBA00022598"/>
    </source>
</evidence>
<dbReference type="PANTHER" id="PTHR11766">
    <property type="entry name" value="TYROSYL-TRNA SYNTHETASE"/>
    <property type="match status" value="1"/>
</dbReference>
<name>A0A7C4QNC4_9PLAN</name>
<keyword evidence="3 9" id="KW-0547">Nucleotide-binding</keyword>
<dbReference type="Gene3D" id="3.40.50.620">
    <property type="entry name" value="HUPs"/>
    <property type="match status" value="1"/>
</dbReference>
<dbReference type="GO" id="GO:0005829">
    <property type="term" value="C:cytosol"/>
    <property type="evidence" value="ECO:0007669"/>
    <property type="project" value="TreeGrafter"/>
</dbReference>
<dbReference type="AlphaFoldDB" id="A0A7C4QNC4"/>
<dbReference type="InterPro" id="IPR036986">
    <property type="entry name" value="S4_RNA-bd_sf"/>
</dbReference>
<keyword evidence="5 9" id="KW-0648">Protein biosynthesis</keyword>
<dbReference type="NCBIfam" id="TIGR00234">
    <property type="entry name" value="tyrS"/>
    <property type="match status" value="1"/>
</dbReference>
<reference evidence="10" key="1">
    <citation type="journal article" date="2020" name="mSystems">
        <title>Genome- and Community-Level Interaction Insights into Carbon Utilization and Element Cycling Functions of Hydrothermarchaeota in Hydrothermal Sediment.</title>
        <authorList>
            <person name="Zhou Z."/>
            <person name="Liu Y."/>
            <person name="Xu W."/>
            <person name="Pan J."/>
            <person name="Luo Z.H."/>
            <person name="Li M."/>
        </authorList>
    </citation>
    <scope>NUCLEOTIDE SEQUENCE [LARGE SCALE GENOMIC DNA]</scope>
    <source>
        <strain evidence="10">SpSt-508</strain>
    </source>
</reference>
<comment type="caution">
    <text evidence="10">The sequence shown here is derived from an EMBL/GenBank/DDBJ whole genome shotgun (WGS) entry which is preliminary data.</text>
</comment>
<evidence type="ECO:0000256" key="3">
    <source>
        <dbReference type="ARBA" id="ARBA00022741"/>
    </source>
</evidence>
<organism evidence="10">
    <name type="scientific">Schlesneria paludicola</name>
    <dbReference type="NCBI Taxonomy" id="360056"/>
    <lineage>
        <taxon>Bacteria</taxon>
        <taxon>Pseudomonadati</taxon>
        <taxon>Planctomycetota</taxon>
        <taxon>Planctomycetia</taxon>
        <taxon>Planctomycetales</taxon>
        <taxon>Planctomycetaceae</taxon>
        <taxon>Schlesneria</taxon>
    </lineage>
</organism>
<comment type="catalytic activity">
    <reaction evidence="7">
        <text>tRNA(Tyr) + L-tyrosine + ATP = L-tyrosyl-tRNA(Tyr) + AMP + diphosphate + H(+)</text>
        <dbReference type="Rhea" id="RHEA:10220"/>
        <dbReference type="Rhea" id="RHEA-COMP:9706"/>
        <dbReference type="Rhea" id="RHEA-COMP:9707"/>
        <dbReference type="ChEBI" id="CHEBI:15378"/>
        <dbReference type="ChEBI" id="CHEBI:30616"/>
        <dbReference type="ChEBI" id="CHEBI:33019"/>
        <dbReference type="ChEBI" id="CHEBI:58315"/>
        <dbReference type="ChEBI" id="CHEBI:78442"/>
        <dbReference type="ChEBI" id="CHEBI:78536"/>
        <dbReference type="ChEBI" id="CHEBI:456215"/>
        <dbReference type="EC" id="6.1.1.1"/>
    </reaction>
</comment>
<dbReference type="Pfam" id="PF00579">
    <property type="entry name" value="tRNA-synt_1b"/>
    <property type="match status" value="1"/>
</dbReference>
<proteinExistence type="inferred from homology"/>
<evidence type="ECO:0000256" key="5">
    <source>
        <dbReference type="ARBA" id="ARBA00022917"/>
    </source>
</evidence>
<evidence type="ECO:0000256" key="1">
    <source>
        <dbReference type="ARBA" id="ARBA00013160"/>
    </source>
</evidence>
<dbReference type="GO" id="GO:0004831">
    <property type="term" value="F:tyrosine-tRNA ligase activity"/>
    <property type="evidence" value="ECO:0007669"/>
    <property type="project" value="UniProtKB-UniRule"/>
</dbReference>
<evidence type="ECO:0000256" key="8">
    <source>
        <dbReference type="NCBIfam" id="TIGR00234"/>
    </source>
</evidence>
<dbReference type="InterPro" id="IPR002307">
    <property type="entry name" value="Tyr-tRNA-ligase"/>
</dbReference>
<dbReference type="EMBL" id="DSVQ01000012">
    <property type="protein sequence ID" value="HGT38783.1"/>
    <property type="molecule type" value="Genomic_DNA"/>
</dbReference>
<comment type="similarity">
    <text evidence="9">Belongs to the class-I aminoacyl-tRNA synthetase family.</text>
</comment>
<accession>A0A7C4QNC4</accession>
<dbReference type="GO" id="GO:0006437">
    <property type="term" value="P:tyrosyl-tRNA aminoacylation"/>
    <property type="evidence" value="ECO:0007669"/>
    <property type="project" value="UniProtKB-UniRule"/>
</dbReference>
<keyword evidence="4 9" id="KW-0067">ATP-binding</keyword>
<dbReference type="PANTHER" id="PTHR11766:SF1">
    <property type="entry name" value="TYROSINE--TRNA LIGASE"/>
    <property type="match status" value="1"/>
</dbReference>
<keyword evidence="6 9" id="KW-0030">Aminoacyl-tRNA synthetase</keyword>
<dbReference type="Gene3D" id="3.10.290.10">
    <property type="entry name" value="RNA-binding S4 domain"/>
    <property type="match status" value="1"/>
</dbReference>
<dbReference type="Gene3D" id="1.10.240.10">
    <property type="entry name" value="Tyrosyl-Transfer RNA Synthetase"/>
    <property type="match status" value="1"/>
</dbReference>
<dbReference type="InterPro" id="IPR002305">
    <property type="entry name" value="aa-tRNA-synth_Ic"/>
</dbReference>
<evidence type="ECO:0000313" key="10">
    <source>
        <dbReference type="EMBL" id="HGT38783.1"/>
    </source>
</evidence>